<reference evidence="1" key="1">
    <citation type="submission" date="2019-08" db="EMBL/GenBank/DDBJ databases">
        <authorList>
            <person name="Kucharzyk K."/>
            <person name="Murdoch R.W."/>
            <person name="Higgins S."/>
            <person name="Loffler F."/>
        </authorList>
    </citation>
    <scope>NUCLEOTIDE SEQUENCE</scope>
</reference>
<sequence length="97" mass="11292">MVNLSADFEIQRGNTELSFLENLKFDDSFVEILLFADAVFQLFEMERKQFVLRCGNHIFPLKIGDVYFKNADFSQRQGFLVESGTQYLRLPENAENS</sequence>
<dbReference type="AlphaFoldDB" id="A0A645INU9"/>
<dbReference type="EMBL" id="VSSQ01119100">
    <property type="protein sequence ID" value="MPN52726.1"/>
    <property type="molecule type" value="Genomic_DNA"/>
</dbReference>
<comment type="caution">
    <text evidence="1">The sequence shown here is derived from an EMBL/GenBank/DDBJ whole genome shotgun (WGS) entry which is preliminary data.</text>
</comment>
<accession>A0A645INU9</accession>
<protein>
    <submittedName>
        <fullName evidence="1">Uncharacterized protein</fullName>
    </submittedName>
</protein>
<gene>
    <name evidence="1" type="ORF">SDC9_200388</name>
</gene>
<organism evidence="1">
    <name type="scientific">bioreactor metagenome</name>
    <dbReference type="NCBI Taxonomy" id="1076179"/>
    <lineage>
        <taxon>unclassified sequences</taxon>
        <taxon>metagenomes</taxon>
        <taxon>ecological metagenomes</taxon>
    </lineage>
</organism>
<name>A0A645INU9_9ZZZZ</name>
<evidence type="ECO:0000313" key="1">
    <source>
        <dbReference type="EMBL" id="MPN52726.1"/>
    </source>
</evidence>
<proteinExistence type="predicted"/>